<keyword evidence="3" id="KW-0963">Cytoplasm</keyword>
<dbReference type="EMBL" id="KQ087181">
    <property type="protein sequence ID" value="KLT45395.1"/>
    <property type="molecule type" value="Genomic_DNA"/>
</dbReference>
<evidence type="ECO:0000313" key="6">
    <source>
        <dbReference type="EMBL" id="KLT45395.1"/>
    </source>
</evidence>
<evidence type="ECO:0000256" key="1">
    <source>
        <dbReference type="ARBA" id="ARBA00004496"/>
    </source>
</evidence>
<evidence type="ECO:0000259" key="4">
    <source>
        <dbReference type="Pfam" id="PF08622"/>
    </source>
</evidence>
<evidence type="ECO:0000313" key="7">
    <source>
        <dbReference type="Proteomes" id="UP000053611"/>
    </source>
</evidence>
<dbReference type="AlphaFoldDB" id="A0A0J0XWG5"/>
<dbReference type="Proteomes" id="UP000053611">
    <property type="component" value="Unassembled WGS sequence"/>
</dbReference>
<proteinExistence type="inferred from homology"/>
<evidence type="ECO:0000259" key="5">
    <source>
        <dbReference type="Pfam" id="PF17187"/>
    </source>
</evidence>
<accession>A0A0J0XWG5</accession>
<dbReference type="Pfam" id="PF08622">
    <property type="entry name" value="Svf1"/>
    <property type="match status" value="1"/>
</dbReference>
<dbReference type="STRING" id="879819.A0A0J0XWG5"/>
<dbReference type="SUPFAM" id="SSF159245">
    <property type="entry name" value="AttH-like"/>
    <property type="match status" value="1"/>
</dbReference>
<dbReference type="InterPro" id="IPR033394">
    <property type="entry name" value="Svf1-like_C"/>
</dbReference>
<gene>
    <name evidence="6" type="ORF">CC85DRAFT_295020</name>
</gene>
<protein>
    <submittedName>
        <fullName evidence="6">Oxidative stress survival, Svf1-like protein</fullName>
    </submittedName>
</protein>
<name>A0A0J0XWG5_9TREE</name>
<sequence>MSWFGGSKQSKEETGPNFWPAPSYSKGYAVPTDKDTEWMCISNKGFQTETQVWYSILPDGSFLMVQVIWSFLGMFLIPATAQMTFKYYNPTTKQQVWKSVNVTNFKHEGKSCKSDHFNVQNSGSANGEESYTITADLDKHVQLNVTYTKPANALGFKYGQGEDGGYSIFGRDKHIDKREGFVFHRFHPMAWSKGTVTIDGKEIDATGDAVFIHAIQSGMRPNTIARRWNFTYFTTGGTAAKSELGSVRAIQMEFQTTDDYGSAGKGSGHTKVNVGAVYSSSLPNSVLLGVGQTYSAKPDQYPKISDDVCIAEHLACLPDADTGYDAPHGLSFEWAGDRVDGQGKAKATVIVNDAWAGLMEKVDVLAELPYVIRKGVTAVTGAKPYIFQYHNNATLDVELDGKIVPVPGYMFSEASFVSP</sequence>
<feature type="domain" description="Svf1-like N-terminal" evidence="4">
    <location>
        <begin position="48"/>
        <end position="216"/>
    </location>
</feature>
<dbReference type="InterPro" id="IPR013931">
    <property type="entry name" value="Svf1-like_N"/>
</dbReference>
<dbReference type="PANTHER" id="PTHR47107:SF1">
    <property type="entry name" value="CERAMIDE-BINDING PROTEIN SVF1-RELATED"/>
    <property type="match status" value="1"/>
</dbReference>
<dbReference type="Pfam" id="PF17187">
    <property type="entry name" value="Svf1_C"/>
    <property type="match status" value="1"/>
</dbReference>
<dbReference type="GO" id="GO:0006979">
    <property type="term" value="P:response to oxidative stress"/>
    <property type="evidence" value="ECO:0007669"/>
    <property type="project" value="InterPro"/>
</dbReference>
<organism evidence="6 7">
    <name type="scientific">Cutaneotrichosporon oleaginosum</name>
    <dbReference type="NCBI Taxonomy" id="879819"/>
    <lineage>
        <taxon>Eukaryota</taxon>
        <taxon>Fungi</taxon>
        <taxon>Dikarya</taxon>
        <taxon>Basidiomycota</taxon>
        <taxon>Agaricomycotina</taxon>
        <taxon>Tremellomycetes</taxon>
        <taxon>Trichosporonales</taxon>
        <taxon>Trichosporonaceae</taxon>
        <taxon>Cutaneotrichosporon</taxon>
    </lineage>
</organism>
<comment type="similarity">
    <text evidence="2">Belongs to the SVF1 family.</text>
</comment>
<dbReference type="OrthoDB" id="2590239at2759"/>
<comment type="subcellular location">
    <subcellularLocation>
        <location evidence="1">Cytoplasm</location>
    </subcellularLocation>
</comment>
<evidence type="ECO:0000256" key="3">
    <source>
        <dbReference type="ARBA" id="ARBA00022490"/>
    </source>
</evidence>
<dbReference type="InterPro" id="IPR051385">
    <property type="entry name" value="Ceramide-binding_SVF1"/>
</dbReference>
<reference evidence="6 7" key="1">
    <citation type="submission" date="2015-03" db="EMBL/GenBank/DDBJ databases">
        <title>Genomics and transcriptomics of the oil-accumulating basidiomycete yeast T. oleaginosus allow insights into substrate utilization and the diverse evolutionary trajectories of mating systems in fungi.</title>
        <authorList>
            <consortium name="DOE Joint Genome Institute"/>
            <person name="Kourist R."/>
            <person name="Kracht O."/>
            <person name="Bracharz F."/>
            <person name="Lipzen A."/>
            <person name="Nolan M."/>
            <person name="Ohm R."/>
            <person name="Grigoriev I."/>
            <person name="Sun S."/>
            <person name="Heitman J."/>
            <person name="Bruck T."/>
            <person name="Nowrousian M."/>
        </authorList>
    </citation>
    <scope>NUCLEOTIDE SEQUENCE [LARGE SCALE GENOMIC DNA]</scope>
    <source>
        <strain evidence="6 7">IBC0246</strain>
    </source>
</reference>
<evidence type="ECO:0000256" key="2">
    <source>
        <dbReference type="ARBA" id="ARBA00009069"/>
    </source>
</evidence>
<dbReference type="PANTHER" id="PTHR47107">
    <property type="entry name" value="SVF1-LIKE PROTEIN YDR222W-RELATED"/>
    <property type="match status" value="1"/>
</dbReference>
<dbReference type="GO" id="GO:0005737">
    <property type="term" value="C:cytoplasm"/>
    <property type="evidence" value="ECO:0007669"/>
    <property type="project" value="UniProtKB-SubCell"/>
</dbReference>
<keyword evidence="7" id="KW-1185">Reference proteome</keyword>
<feature type="domain" description="Svf1-like C-terminal" evidence="5">
    <location>
        <begin position="219"/>
        <end position="418"/>
    </location>
</feature>